<evidence type="ECO:0000313" key="2">
    <source>
        <dbReference type="EMBL" id="KAJ6960510.1"/>
    </source>
</evidence>
<feature type="region of interest" description="Disordered" evidence="1">
    <location>
        <begin position="36"/>
        <end position="62"/>
    </location>
</feature>
<dbReference type="Proteomes" id="UP001164929">
    <property type="component" value="Chromosome 17"/>
</dbReference>
<sequence>MTLTVLLTGIIWRNPNEERKRVLKSIGYKSVPVEGLPVDHEKGPGEKIDSEERRLGKLEKEA</sequence>
<keyword evidence="3" id="KW-1185">Reference proteome</keyword>
<dbReference type="EMBL" id="JAQIZT010000017">
    <property type="protein sequence ID" value="KAJ6960510.1"/>
    <property type="molecule type" value="Genomic_DNA"/>
</dbReference>
<comment type="caution">
    <text evidence="2">The sequence shown here is derived from an EMBL/GenBank/DDBJ whole genome shotgun (WGS) entry which is preliminary data.</text>
</comment>
<evidence type="ECO:0000256" key="1">
    <source>
        <dbReference type="SAM" id="MobiDB-lite"/>
    </source>
</evidence>
<accession>A0AAD6LH60</accession>
<reference evidence="2" key="1">
    <citation type="journal article" date="2023" name="Mol. Ecol. Resour.">
        <title>Chromosome-level genome assembly of a triploid poplar Populus alba 'Berolinensis'.</title>
        <authorList>
            <person name="Chen S."/>
            <person name="Yu Y."/>
            <person name="Wang X."/>
            <person name="Wang S."/>
            <person name="Zhang T."/>
            <person name="Zhou Y."/>
            <person name="He R."/>
            <person name="Meng N."/>
            <person name="Wang Y."/>
            <person name="Liu W."/>
            <person name="Liu Z."/>
            <person name="Liu J."/>
            <person name="Guo Q."/>
            <person name="Huang H."/>
            <person name="Sederoff R.R."/>
            <person name="Wang G."/>
            <person name="Qu G."/>
            <person name="Chen S."/>
        </authorList>
    </citation>
    <scope>NUCLEOTIDE SEQUENCE</scope>
    <source>
        <strain evidence="2">SC-2020</strain>
    </source>
</reference>
<protein>
    <submittedName>
        <fullName evidence="2">Uncharacterized protein</fullName>
    </submittedName>
</protein>
<name>A0AAD6LH60_9ROSI</name>
<organism evidence="2 3">
    <name type="scientific">Populus alba x Populus x berolinensis</name>
    <dbReference type="NCBI Taxonomy" id="444605"/>
    <lineage>
        <taxon>Eukaryota</taxon>
        <taxon>Viridiplantae</taxon>
        <taxon>Streptophyta</taxon>
        <taxon>Embryophyta</taxon>
        <taxon>Tracheophyta</taxon>
        <taxon>Spermatophyta</taxon>
        <taxon>Magnoliopsida</taxon>
        <taxon>eudicotyledons</taxon>
        <taxon>Gunneridae</taxon>
        <taxon>Pentapetalae</taxon>
        <taxon>rosids</taxon>
        <taxon>fabids</taxon>
        <taxon>Malpighiales</taxon>
        <taxon>Salicaceae</taxon>
        <taxon>Saliceae</taxon>
        <taxon>Populus</taxon>
    </lineage>
</organism>
<proteinExistence type="predicted"/>
<evidence type="ECO:0000313" key="3">
    <source>
        <dbReference type="Proteomes" id="UP001164929"/>
    </source>
</evidence>
<dbReference type="AlphaFoldDB" id="A0AAD6LH60"/>
<gene>
    <name evidence="2" type="ORF">NC653_038519</name>
</gene>
<feature type="compositionally biased region" description="Basic and acidic residues" evidence="1">
    <location>
        <begin position="37"/>
        <end position="62"/>
    </location>
</feature>